<gene>
    <name evidence="1" type="ORF">PC110_g23144</name>
</gene>
<protein>
    <submittedName>
        <fullName evidence="1">Uncharacterized protein</fullName>
    </submittedName>
</protein>
<evidence type="ECO:0000313" key="2">
    <source>
        <dbReference type="Proteomes" id="UP000251314"/>
    </source>
</evidence>
<keyword evidence="2" id="KW-1185">Reference proteome</keyword>
<evidence type="ECO:0000313" key="1">
    <source>
        <dbReference type="EMBL" id="RAW20414.1"/>
    </source>
</evidence>
<name>A0A329R764_9STRA</name>
<feature type="non-terminal residue" evidence="1">
    <location>
        <position position="1"/>
    </location>
</feature>
<dbReference type="Proteomes" id="UP000251314">
    <property type="component" value="Unassembled WGS sequence"/>
</dbReference>
<dbReference type="VEuPathDB" id="FungiDB:PC110_g23144"/>
<proteinExistence type="predicted"/>
<comment type="caution">
    <text evidence="1">The sequence shown here is derived from an EMBL/GenBank/DDBJ whole genome shotgun (WGS) entry which is preliminary data.</text>
</comment>
<dbReference type="EMBL" id="MJFZ01002915">
    <property type="protein sequence ID" value="RAW20414.1"/>
    <property type="molecule type" value="Genomic_DNA"/>
</dbReference>
<organism evidence="1 2">
    <name type="scientific">Phytophthora cactorum</name>
    <dbReference type="NCBI Taxonomy" id="29920"/>
    <lineage>
        <taxon>Eukaryota</taxon>
        <taxon>Sar</taxon>
        <taxon>Stramenopiles</taxon>
        <taxon>Oomycota</taxon>
        <taxon>Peronosporomycetes</taxon>
        <taxon>Peronosporales</taxon>
        <taxon>Peronosporaceae</taxon>
        <taxon>Phytophthora</taxon>
    </lineage>
</organism>
<sequence length="107" mass="11878">APSSDVDETFRQLQQVRVIWHRGRRRTPTGTLSRMATVGTRLTQLGLNRTEPFRRTSRLAVHQCRVGFGLTPLDIRRRLRLISFRGVGSSSSRDACGVWGAAGPCGS</sequence>
<reference evidence="1 2" key="1">
    <citation type="submission" date="2018-01" db="EMBL/GenBank/DDBJ databases">
        <title>Draft genome of the strawberry crown rot pathogen Phytophthora cactorum.</title>
        <authorList>
            <person name="Armitage A.D."/>
            <person name="Lysoe E."/>
            <person name="Nellist C.F."/>
            <person name="Harrison R.J."/>
            <person name="Brurberg M.B."/>
        </authorList>
    </citation>
    <scope>NUCLEOTIDE SEQUENCE [LARGE SCALE GENOMIC DNA]</scope>
    <source>
        <strain evidence="1 2">10300</strain>
    </source>
</reference>
<accession>A0A329R764</accession>
<dbReference type="AlphaFoldDB" id="A0A329R764"/>